<evidence type="ECO:0000313" key="2">
    <source>
        <dbReference type="Proteomes" id="UP001260872"/>
    </source>
</evidence>
<organism evidence="1 2">
    <name type="scientific">Nesterenkonia flava</name>
    <dbReference type="NCBI Taxonomy" id="469799"/>
    <lineage>
        <taxon>Bacteria</taxon>
        <taxon>Bacillati</taxon>
        <taxon>Actinomycetota</taxon>
        <taxon>Actinomycetes</taxon>
        <taxon>Micrococcales</taxon>
        <taxon>Micrococcaceae</taxon>
        <taxon>Nesterenkonia</taxon>
    </lineage>
</organism>
<keyword evidence="2" id="KW-1185">Reference proteome</keyword>
<accession>A0ABU1FWA9</accession>
<sequence length="121" mass="13212">MTRNLPGLIRELIGTRSFEQLAEDCNGQPSKHRLYSMVREPLKQFPSVESIQGLAQGLHVHPNTVIMACAESLGLADCEDKGPALVLPESARELTASQKSIVVSTVIEFAKANIRARQDDA</sequence>
<dbReference type="EMBL" id="JAVKGT010000044">
    <property type="protein sequence ID" value="MDR5712964.1"/>
    <property type="molecule type" value="Genomic_DNA"/>
</dbReference>
<dbReference type="Proteomes" id="UP001260872">
    <property type="component" value="Unassembled WGS sequence"/>
</dbReference>
<reference evidence="2" key="1">
    <citation type="submission" date="2023-07" db="EMBL/GenBank/DDBJ databases">
        <title>Description of three actinobacteria isolated from air of manufacturing shop in a pharmaceutical factory.</title>
        <authorList>
            <person name="Zhang D.-F."/>
        </authorList>
    </citation>
    <scope>NUCLEOTIDE SEQUENCE [LARGE SCALE GENOMIC DNA]</scope>
    <source>
        <strain evidence="2">CCTCC AB 207010</strain>
    </source>
</reference>
<gene>
    <name evidence="1" type="ORF">RH857_12620</name>
</gene>
<dbReference type="RefSeq" id="WP_310538332.1">
    <property type="nucleotide sequence ID" value="NZ_BAAAOC010000012.1"/>
</dbReference>
<comment type="caution">
    <text evidence="1">The sequence shown here is derived from an EMBL/GenBank/DDBJ whole genome shotgun (WGS) entry which is preliminary data.</text>
</comment>
<evidence type="ECO:0008006" key="3">
    <source>
        <dbReference type="Google" id="ProtNLM"/>
    </source>
</evidence>
<protein>
    <recommendedName>
        <fullName evidence="3">Transcriptional regulator</fullName>
    </recommendedName>
</protein>
<name>A0ABU1FWA9_9MICC</name>
<evidence type="ECO:0000313" key="1">
    <source>
        <dbReference type="EMBL" id="MDR5712964.1"/>
    </source>
</evidence>
<proteinExistence type="predicted"/>